<name>A0ABU4SB87_9GAMM</name>
<gene>
    <name evidence="6" type="primary">azoR</name>
    <name evidence="8" type="ORF">FE392_11915</name>
</gene>
<comment type="similarity">
    <text evidence="6">Belongs to the azoreductase type 1 family.</text>
</comment>
<evidence type="ECO:0000256" key="5">
    <source>
        <dbReference type="ARBA" id="ARBA00048542"/>
    </source>
</evidence>
<dbReference type="EC" id="1.7.1.17" evidence="6"/>
<organism evidence="8 9">
    <name type="scientific">Xenorhabdus santafensis</name>
    <dbReference type="NCBI Taxonomy" id="2582833"/>
    <lineage>
        <taxon>Bacteria</taxon>
        <taxon>Pseudomonadati</taxon>
        <taxon>Pseudomonadota</taxon>
        <taxon>Gammaproteobacteria</taxon>
        <taxon>Enterobacterales</taxon>
        <taxon>Morganellaceae</taxon>
        <taxon>Xenorhabdus</taxon>
    </lineage>
</organism>
<comment type="function">
    <text evidence="6">Quinone reductase that provides resistance to thiol-specific stress caused by electrophilic quinones.</text>
</comment>
<dbReference type="PANTHER" id="PTHR43741">
    <property type="entry name" value="FMN-DEPENDENT NADH-AZOREDUCTASE 1"/>
    <property type="match status" value="1"/>
</dbReference>
<evidence type="ECO:0000256" key="2">
    <source>
        <dbReference type="ARBA" id="ARBA00022643"/>
    </source>
</evidence>
<comment type="function">
    <text evidence="6">Also exhibits azoreductase activity. Catalyzes the reductive cleavage of the azo bond in aromatic azo compounds to the corresponding amines.</text>
</comment>
<comment type="caution">
    <text evidence="8">The sequence shown here is derived from an EMBL/GenBank/DDBJ whole genome shotgun (WGS) entry which is preliminary data.</text>
</comment>
<comment type="catalytic activity">
    <reaction evidence="5">
        <text>N,N-dimethyl-1,4-phenylenediamine + anthranilate + 2 NAD(+) = 2-(4-dimethylaminophenyl)diazenylbenzoate + 2 NADH + 2 H(+)</text>
        <dbReference type="Rhea" id="RHEA:55872"/>
        <dbReference type="ChEBI" id="CHEBI:15378"/>
        <dbReference type="ChEBI" id="CHEBI:15783"/>
        <dbReference type="ChEBI" id="CHEBI:16567"/>
        <dbReference type="ChEBI" id="CHEBI:57540"/>
        <dbReference type="ChEBI" id="CHEBI:57945"/>
        <dbReference type="ChEBI" id="CHEBI:71579"/>
        <dbReference type="EC" id="1.7.1.17"/>
    </reaction>
    <physiologicalReaction direction="right-to-left" evidence="5">
        <dbReference type="Rhea" id="RHEA:55874"/>
    </physiologicalReaction>
</comment>
<evidence type="ECO:0000313" key="8">
    <source>
        <dbReference type="EMBL" id="MDX7988030.1"/>
    </source>
</evidence>
<comment type="cofactor">
    <cofactor evidence="6">
        <name>FMN</name>
        <dbReference type="ChEBI" id="CHEBI:58210"/>
    </cofactor>
    <text evidence="6">Binds 1 FMN per subunit.</text>
</comment>
<comment type="subunit">
    <text evidence="6">Homodimer.</text>
</comment>
<sequence length="212" mass="23397">MSKVLVLKSSILAQASQSSKMADYFVGEWLSHHPDSQVTERDLAKNPVPVLDSEIFNALRQISTELSEQQKAALALSDEMVAELKTHDIIVITAPMYNFTIPTHLKNYFDLVARAGLTFQYTEKGPEGLLKGKRAIILASNGGFHKDSPRDTITPYLRVFLGFIGITDVEFVYAEGLSLNEESAKQAHLTANKSMDNVIQKMAQAQPEEAAA</sequence>
<proteinExistence type="inferred from homology"/>
<dbReference type="RefSeq" id="WP_319930449.1">
    <property type="nucleotide sequence ID" value="NZ_VCDN01000045.1"/>
</dbReference>
<dbReference type="Proteomes" id="UP001271890">
    <property type="component" value="Unassembled WGS sequence"/>
</dbReference>
<dbReference type="Pfam" id="PF02525">
    <property type="entry name" value="Flavodoxin_2"/>
    <property type="match status" value="1"/>
</dbReference>
<evidence type="ECO:0000256" key="4">
    <source>
        <dbReference type="ARBA" id="ARBA00023027"/>
    </source>
</evidence>
<dbReference type="Gene3D" id="3.40.50.360">
    <property type="match status" value="1"/>
</dbReference>
<dbReference type="HAMAP" id="MF_01216">
    <property type="entry name" value="Azoreductase_type1"/>
    <property type="match status" value="1"/>
</dbReference>
<dbReference type="EC" id="1.6.5.-" evidence="6"/>
<feature type="binding site" evidence="6">
    <location>
        <begin position="140"/>
        <end position="143"/>
    </location>
    <ligand>
        <name>FMN</name>
        <dbReference type="ChEBI" id="CHEBI:58210"/>
    </ligand>
</feature>
<protein>
    <recommendedName>
        <fullName evidence="6">FMN dependent NADH:quinone oxidoreductase</fullName>
        <ecNumber evidence="6">1.6.5.-</ecNumber>
    </recommendedName>
    <alternativeName>
        <fullName evidence="6">Azo-dye reductase</fullName>
    </alternativeName>
    <alternativeName>
        <fullName evidence="6">FMN-dependent NADH-azo compound oxidoreductase</fullName>
    </alternativeName>
    <alternativeName>
        <fullName evidence="6">FMN-dependent NADH-azoreductase</fullName>
        <ecNumber evidence="6">1.7.1.17</ecNumber>
    </alternativeName>
</protein>
<evidence type="ECO:0000256" key="3">
    <source>
        <dbReference type="ARBA" id="ARBA00023002"/>
    </source>
</evidence>
<keyword evidence="1 6" id="KW-0285">Flavoprotein</keyword>
<evidence type="ECO:0000259" key="7">
    <source>
        <dbReference type="Pfam" id="PF02525"/>
    </source>
</evidence>
<accession>A0ABU4SB87</accession>
<dbReference type="EMBL" id="VCDN01000045">
    <property type="protein sequence ID" value="MDX7988030.1"/>
    <property type="molecule type" value="Genomic_DNA"/>
</dbReference>
<comment type="catalytic activity">
    <reaction evidence="6">
        <text>2 a quinone + NADH + H(+) = 2 a 1,4-benzosemiquinone + NAD(+)</text>
        <dbReference type="Rhea" id="RHEA:65952"/>
        <dbReference type="ChEBI" id="CHEBI:15378"/>
        <dbReference type="ChEBI" id="CHEBI:57540"/>
        <dbReference type="ChEBI" id="CHEBI:57945"/>
        <dbReference type="ChEBI" id="CHEBI:132124"/>
        <dbReference type="ChEBI" id="CHEBI:134225"/>
    </reaction>
</comment>
<dbReference type="InterPro" id="IPR050104">
    <property type="entry name" value="FMN-dep_NADH:Q_OxRdtase_AzoR1"/>
</dbReference>
<dbReference type="PANTHER" id="PTHR43741:SF2">
    <property type="entry name" value="FMN-DEPENDENT NADH:QUINONE OXIDOREDUCTASE"/>
    <property type="match status" value="1"/>
</dbReference>
<feature type="domain" description="Flavodoxin-like fold" evidence="7">
    <location>
        <begin position="2"/>
        <end position="193"/>
    </location>
</feature>
<keyword evidence="9" id="KW-1185">Reference proteome</keyword>
<feature type="binding site" evidence="6">
    <location>
        <position position="10"/>
    </location>
    <ligand>
        <name>FMN</name>
        <dbReference type="ChEBI" id="CHEBI:58210"/>
    </ligand>
</feature>
<feature type="binding site" evidence="6">
    <location>
        <begin position="16"/>
        <end position="18"/>
    </location>
    <ligand>
        <name>FMN</name>
        <dbReference type="ChEBI" id="CHEBI:58210"/>
    </ligand>
</feature>
<dbReference type="InterPro" id="IPR003680">
    <property type="entry name" value="Flavodoxin_fold"/>
</dbReference>
<keyword evidence="3 6" id="KW-0560">Oxidoreductase</keyword>
<feature type="binding site" evidence="6">
    <location>
        <begin position="96"/>
        <end position="99"/>
    </location>
    <ligand>
        <name>FMN</name>
        <dbReference type="ChEBI" id="CHEBI:58210"/>
    </ligand>
</feature>
<keyword evidence="4 6" id="KW-0520">NAD</keyword>
<evidence type="ECO:0000313" key="9">
    <source>
        <dbReference type="Proteomes" id="UP001271890"/>
    </source>
</evidence>
<dbReference type="InterPro" id="IPR029039">
    <property type="entry name" value="Flavoprotein-like_sf"/>
</dbReference>
<keyword evidence="2 6" id="KW-0288">FMN</keyword>
<evidence type="ECO:0000256" key="6">
    <source>
        <dbReference type="HAMAP-Rule" id="MF_01216"/>
    </source>
</evidence>
<evidence type="ECO:0000256" key="1">
    <source>
        <dbReference type="ARBA" id="ARBA00022630"/>
    </source>
</evidence>
<reference evidence="9" key="1">
    <citation type="journal article" date="2024" name="Toxins">
        <title>Genome Sequence Analysis of Native Xenorhabdus Strains Isolated from Entomopathogenic Nematodes in Argentina.</title>
        <authorList>
            <person name="Palma L."/>
            <person name="Frizzo L."/>
            <person name="Kaiser S."/>
            <person name="Berry C."/>
            <person name="Caballero P."/>
            <person name="Bode H.B."/>
            <person name="Del Valle E.E."/>
        </authorList>
    </citation>
    <scope>NUCLEOTIDE SEQUENCE [LARGE SCALE GENOMIC DNA]</scope>
    <source>
        <strain evidence="9">12</strain>
    </source>
</reference>
<dbReference type="InterPro" id="IPR023048">
    <property type="entry name" value="NADH:quinone_OxRdtase_FMN_depd"/>
</dbReference>
<dbReference type="SUPFAM" id="SSF52218">
    <property type="entry name" value="Flavoproteins"/>
    <property type="match status" value="1"/>
</dbReference>